<evidence type="ECO:0000313" key="3">
    <source>
        <dbReference type="Proteomes" id="UP001432075"/>
    </source>
</evidence>
<gene>
    <name evidence="2" type="ORF">OHU17_03565</name>
</gene>
<evidence type="ECO:0000259" key="1">
    <source>
        <dbReference type="Pfam" id="PF04717"/>
    </source>
</evidence>
<dbReference type="SUPFAM" id="SSF69349">
    <property type="entry name" value="Phage fibre proteins"/>
    <property type="match status" value="1"/>
</dbReference>
<sequence>MTTSSYAPRFDIRVAGLTMAAELAEQVLSMTVETSLDLAGSFGFVLRNPDNALLDSPLLDPGKTVEIHLGYGNDLKPAFLGEIAAVEPSFSQSGPPTVQVSGYDKSYRMRRGQPEPTEYTFMNDSLVAARIAVENGLVPVVDPTPGVKEKIIQVESDMAFLKDRARRYHFDVYVEWDRMYFRFPRPQAAAHVLEWGRNLSSFTPRVSASAAAGLQVVRGYNQELAQTVHGLALAADLGVDQLTERLGGSAADLLLAMARKGIRRHSLENPLDAKVLAQSLLAELLDGMYEGSGSCVGVPGLSAGQFIEIRGVGKRFSGTYRLRKVTHRIDEGGFMTDFSISQGGHSSLLGMLRKQIVDEPPPNRTEPFYGVVVGVVEDNHEVTAVPPKALLGRVKVSFPGLSDRFTGGWAPCARPMAGKDMGFYWLPEPGDQVLVAFDQGDLGKPYVIGGLWNADQPPPATNTDGSNSTRVIKSRSGHTITFDDTKSGGEVVIRDGGRGSAITLNAADGSLTISAAGDLSLTAGGDVTLTAAGRTTTITAGSSVELAAAQGATKLVVSETDVNIT</sequence>
<dbReference type="Pfam" id="PF04717">
    <property type="entry name" value="Phage_base_V"/>
    <property type="match status" value="1"/>
</dbReference>
<dbReference type="EMBL" id="CP108057">
    <property type="protein sequence ID" value="WUO44962.1"/>
    <property type="molecule type" value="Genomic_DNA"/>
</dbReference>
<keyword evidence="3" id="KW-1185">Reference proteome</keyword>
<dbReference type="SUPFAM" id="SSF69255">
    <property type="entry name" value="gp5 N-terminal domain-like"/>
    <property type="match status" value="1"/>
</dbReference>
<feature type="domain" description="Gp5/Type VI secretion system Vgr protein OB-fold" evidence="1">
    <location>
        <begin position="382"/>
        <end position="452"/>
    </location>
</feature>
<name>A0ABZ1RDV2_9ACTN</name>
<dbReference type="RefSeq" id="WP_328775202.1">
    <property type="nucleotide sequence ID" value="NZ_CP108057.1"/>
</dbReference>
<accession>A0ABZ1RDV2</accession>
<dbReference type="Proteomes" id="UP001432075">
    <property type="component" value="Chromosome"/>
</dbReference>
<evidence type="ECO:0000313" key="2">
    <source>
        <dbReference type="EMBL" id="WUO44962.1"/>
    </source>
</evidence>
<dbReference type="Gene3D" id="2.40.50.230">
    <property type="entry name" value="Gp5 N-terminal domain"/>
    <property type="match status" value="1"/>
</dbReference>
<protein>
    <submittedName>
        <fullName evidence="2">Phage baseplate assembly protein V</fullName>
    </submittedName>
</protein>
<proteinExistence type="predicted"/>
<dbReference type="InterPro" id="IPR006531">
    <property type="entry name" value="Gp5/Vgr_OB"/>
</dbReference>
<dbReference type="InterPro" id="IPR037026">
    <property type="entry name" value="Vgr_OB-fold_dom_sf"/>
</dbReference>
<dbReference type="SUPFAM" id="SSF69279">
    <property type="entry name" value="Phage tail proteins"/>
    <property type="match status" value="1"/>
</dbReference>
<organism evidence="2 3">
    <name type="scientific">Streptomyces goshikiensis</name>
    <dbReference type="NCBI Taxonomy" id="1942"/>
    <lineage>
        <taxon>Bacteria</taxon>
        <taxon>Bacillati</taxon>
        <taxon>Actinomycetota</taxon>
        <taxon>Actinomycetes</taxon>
        <taxon>Kitasatosporales</taxon>
        <taxon>Streptomycetaceae</taxon>
        <taxon>Streptomyces</taxon>
    </lineage>
</organism>
<reference evidence="2" key="1">
    <citation type="submission" date="2022-10" db="EMBL/GenBank/DDBJ databases">
        <title>The complete genomes of actinobacterial strains from the NBC collection.</title>
        <authorList>
            <person name="Joergensen T.S."/>
            <person name="Alvarez Arevalo M."/>
            <person name="Sterndorff E.B."/>
            <person name="Faurdal D."/>
            <person name="Vuksanovic O."/>
            <person name="Mourched A.-S."/>
            <person name="Charusanti P."/>
            <person name="Shaw S."/>
            <person name="Blin K."/>
            <person name="Weber T."/>
        </authorList>
    </citation>
    <scope>NUCLEOTIDE SEQUENCE</scope>
    <source>
        <strain evidence="2">NBC_00283</strain>
    </source>
</reference>